<reference evidence="3 4" key="1">
    <citation type="submission" date="2018-07" db="EMBL/GenBank/DDBJ databases">
        <title>Draft Genome Assemblies for Five Robust Yarrowia lipolytica Strains Exhibiting High Lipid Production and Pentose Sugar Utilization and Sugar Alcohol Secretion from Undetoxified Lignocellulosic Biomass Hydrolysates.</title>
        <authorList>
            <consortium name="DOE Joint Genome Institute"/>
            <person name="Walker C."/>
            <person name="Ryu S."/>
            <person name="Na H."/>
            <person name="Zane M."/>
            <person name="LaButti K."/>
            <person name="Lipzen A."/>
            <person name="Haridas S."/>
            <person name="Barry K."/>
            <person name="Grigoriev I.V."/>
            <person name="Quarterman J."/>
            <person name="Slininger P."/>
            <person name="Dien B."/>
            <person name="Trinh C.T."/>
        </authorList>
    </citation>
    <scope>NUCLEOTIDE SEQUENCE [LARGE SCALE GENOMIC DNA]</scope>
    <source>
        <strain evidence="3 4">YB392</strain>
    </source>
</reference>
<keyword evidence="2" id="KW-0472">Membrane</keyword>
<evidence type="ECO:0000313" key="4">
    <source>
        <dbReference type="Proteomes" id="UP000256601"/>
    </source>
</evidence>
<dbReference type="VEuPathDB" id="FungiDB:YALI1_E23525g"/>
<accession>A0A371BZY3</accession>
<keyword evidence="2" id="KW-0812">Transmembrane</keyword>
<protein>
    <submittedName>
        <fullName evidence="3">Inositolphosphorylceramide synthase subunit Kei1-domain-containing protein</fullName>
    </submittedName>
</protein>
<evidence type="ECO:0000256" key="1">
    <source>
        <dbReference type="SAM" id="MobiDB-lite"/>
    </source>
</evidence>
<dbReference type="GO" id="GO:0070917">
    <property type="term" value="F:inositol phosphoceramide synthase regulator activity"/>
    <property type="evidence" value="ECO:0007669"/>
    <property type="project" value="InterPro"/>
</dbReference>
<keyword evidence="2" id="KW-1133">Transmembrane helix</keyword>
<dbReference type="VEuPathDB" id="FungiDB:YALI0_E19635g"/>
<feature type="region of interest" description="Disordered" evidence="1">
    <location>
        <begin position="291"/>
        <end position="340"/>
    </location>
</feature>
<dbReference type="PANTHER" id="PTHR28077:SF1">
    <property type="entry name" value="INOSITOL PHOSPHORYLCERAMIDE SYNTHASE REGULATORY SUBUNIT KEI1"/>
    <property type="match status" value="1"/>
</dbReference>
<dbReference type="Pfam" id="PF08552">
    <property type="entry name" value="Kei1"/>
    <property type="match status" value="1"/>
</dbReference>
<dbReference type="AlphaFoldDB" id="A0A371BZY3"/>
<dbReference type="PANTHER" id="PTHR28077">
    <property type="entry name" value="INOSITOL PHOSPHORYLCERAMIDE SYNTHASE REGULATORY SUBUNIT KEI1"/>
    <property type="match status" value="1"/>
</dbReference>
<feature type="transmembrane region" description="Helical" evidence="2">
    <location>
        <begin position="36"/>
        <end position="63"/>
    </location>
</feature>
<evidence type="ECO:0000313" key="3">
    <source>
        <dbReference type="EMBL" id="RDW23655.1"/>
    </source>
</evidence>
<organism evidence="3 4">
    <name type="scientific">Yarrowia lipolytica</name>
    <name type="common">Candida lipolytica</name>
    <dbReference type="NCBI Taxonomy" id="4952"/>
    <lineage>
        <taxon>Eukaryota</taxon>
        <taxon>Fungi</taxon>
        <taxon>Dikarya</taxon>
        <taxon>Ascomycota</taxon>
        <taxon>Saccharomycotina</taxon>
        <taxon>Dipodascomycetes</taxon>
        <taxon>Dipodascales</taxon>
        <taxon>Dipodascales incertae sedis</taxon>
        <taxon>Yarrowia</taxon>
    </lineage>
</organism>
<dbReference type="GO" id="GO:0006673">
    <property type="term" value="P:inositol phosphoceramide metabolic process"/>
    <property type="evidence" value="ECO:0007669"/>
    <property type="project" value="InterPro"/>
</dbReference>
<dbReference type="InterPro" id="IPR013862">
    <property type="entry name" value="Kei1"/>
</dbReference>
<gene>
    <name evidence="3" type="ORF">B0I71DRAFT_10329</name>
</gene>
<dbReference type="GO" id="GO:0000139">
    <property type="term" value="C:Golgi membrane"/>
    <property type="evidence" value="ECO:0007669"/>
    <property type="project" value="TreeGrafter"/>
</dbReference>
<dbReference type="EMBL" id="KZ859070">
    <property type="protein sequence ID" value="RDW23655.1"/>
    <property type="molecule type" value="Genomic_DNA"/>
</dbReference>
<dbReference type="GO" id="GO:0070916">
    <property type="term" value="C:inositol phosphoceramide synthase complex"/>
    <property type="evidence" value="ECO:0007669"/>
    <property type="project" value="TreeGrafter"/>
</dbReference>
<proteinExistence type="predicted"/>
<name>A0A371BZY3_YARLL</name>
<sequence length="379" mass="39709">MARRSFLPESFLWIFPLQQAAELIIALALFNKAYGLYALLCAFITPLSFTQVVMALVSLALVFPYAMSIPVIRALPVTGSGPGALASTMASISPSTMSPKDIINKIPIVLLACVLYTFDLVLTIFSGVIFAHDWAEDCEECDAAAAASTAASVSATLSDAVSATATATATATASVVSSAASAATSAVSSAVSSAASATSALVSAATSSALNVATSSVSPDDETRVRFGLRDATDRDLSLDSASRGQETAATIIIAVFLLLVRIYFALLLLSYGIKLRALLKQLKTNQTQLQTHGHGSRLSVPEANPLRPWAQSRPSIGGGGIMEPNPGAGDTDPIQGTDFGPYSPDRSVPYYLDSLWRSFALKSFDFISGQKTSRDGVY</sequence>
<feature type="transmembrane region" description="Helical" evidence="2">
    <location>
        <begin position="249"/>
        <end position="274"/>
    </location>
</feature>
<evidence type="ECO:0000256" key="2">
    <source>
        <dbReference type="SAM" id="Phobius"/>
    </source>
</evidence>
<feature type="transmembrane region" description="Helical" evidence="2">
    <location>
        <begin position="108"/>
        <end position="130"/>
    </location>
</feature>
<dbReference type="Proteomes" id="UP000256601">
    <property type="component" value="Unassembled WGS sequence"/>
</dbReference>